<organism evidence="2 3">
    <name type="scientific">Actinoplanes siamensis</name>
    <dbReference type="NCBI Taxonomy" id="1223317"/>
    <lineage>
        <taxon>Bacteria</taxon>
        <taxon>Bacillati</taxon>
        <taxon>Actinomycetota</taxon>
        <taxon>Actinomycetes</taxon>
        <taxon>Micromonosporales</taxon>
        <taxon>Micromonosporaceae</taxon>
        <taxon>Actinoplanes</taxon>
    </lineage>
</organism>
<dbReference type="Proteomes" id="UP000629619">
    <property type="component" value="Unassembled WGS sequence"/>
</dbReference>
<reference evidence="2" key="1">
    <citation type="submission" date="2021-01" db="EMBL/GenBank/DDBJ databases">
        <title>Whole genome shotgun sequence of Actinoplanes siamensis NBRC 109076.</title>
        <authorList>
            <person name="Komaki H."/>
            <person name="Tamura T."/>
        </authorList>
    </citation>
    <scope>NUCLEOTIDE SEQUENCE</scope>
    <source>
        <strain evidence="2">NBRC 109076</strain>
    </source>
</reference>
<dbReference type="EMBL" id="BOMW01000051">
    <property type="protein sequence ID" value="GIF07585.1"/>
    <property type="molecule type" value="Genomic_DNA"/>
</dbReference>
<evidence type="ECO:0000313" key="2">
    <source>
        <dbReference type="EMBL" id="GIF07585.1"/>
    </source>
</evidence>
<accession>A0A919TN19</accession>
<proteinExistence type="predicted"/>
<gene>
    <name evidence="2" type="ORF">Asi03nite_51230</name>
</gene>
<dbReference type="RefSeq" id="WP_203682978.1">
    <property type="nucleotide sequence ID" value="NZ_BOMW01000051.1"/>
</dbReference>
<dbReference type="AlphaFoldDB" id="A0A919TN19"/>
<name>A0A919TN19_9ACTN</name>
<evidence type="ECO:0000313" key="3">
    <source>
        <dbReference type="Proteomes" id="UP000629619"/>
    </source>
</evidence>
<protein>
    <submittedName>
        <fullName evidence="2">Uncharacterized protein</fullName>
    </submittedName>
</protein>
<feature type="region of interest" description="Disordered" evidence="1">
    <location>
        <begin position="364"/>
        <end position="390"/>
    </location>
</feature>
<keyword evidence="3" id="KW-1185">Reference proteome</keyword>
<sequence length="837" mass="87745">MARWSRSRLRTLGIGAIAVLGASLVAVPAMSFAGEESLLRARAAGDRIAVTETSGGHSAFRFQPASGDRRAPYSFVSTGGQVEARQLGKAAPVVSARTGAAAPAPRAAARAAATYPTTITVASENWTAWNKTIALWNRDTWTYVPVDNPANSLSATVSLPPGNYYAASMYGIYAVDSYLLTKAFTVTSKAQTVTLAESSAKEVAIKADDSTARNDGSAVWMALPNGDMVGFAGGYGVRTFATTVSVPGPVLKVHQILVKSGSSAQKPSPYRYDLYHAWEHPLPSSPILTVKTSSLAKKPVTIKAQGRDTLGAYLSVPMAGDRSGAFTSTSVRVPGTFTEYVTPGVTFSRLVEWGSQQVTLADHNLPAGASDGDTVGTGPVMPAGRGLSGNSQRYRDKLLLTENQQFGDAEGNRGYDYHAHSTTTLSTGGKVLKTASSSSLSVDVAAAARTYELEQTTTRKLAQSLLSTKVQSRWTFSSGNTSNYTALPLIDLGVRSTGLDARNRAGSGPVGLTITPTTRQTGAATTAGTLEWSADDGATWTELPLTASGGDYTAALRVPATATFVSLRITATNSEGGKLTRTVLRALAGPVAPGDEVITRTGQPAPATQAERITVTDVKLNGGTSVTLGTEGRIDLTATFMVIGPTGIADAGLELWHGSDLTPDGILPTSTNCEQIRPAKWSCTAWLWDFDIRYVLNSNALAGEWHAAVFATSADGTLTTDLRSAATISLKKAGVLTAADGTPEPVAKGRTITVTGTLTRADWETWTYRPYAGQTVNLQWIKLKGTTWTKVVSVRTDSAGKLKATTTASADGSFRFVYAGDAASTGVSGASDYVDVN</sequence>
<evidence type="ECO:0000256" key="1">
    <source>
        <dbReference type="SAM" id="MobiDB-lite"/>
    </source>
</evidence>
<comment type="caution">
    <text evidence="2">The sequence shown here is derived from an EMBL/GenBank/DDBJ whole genome shotgun (WGS) entry which is preliminary data.</text>
</comment>